<dbReference type="PROSITE" id="PS50181">
    <property type="entry name" value="FBOX"/>
    <property type="match status" value="1"/>
</dbReference>
<dbReference type="PROSITE" id="PS51184">
    <property type="entry name" value="JMJC"/>
    <property type="match status" value="1"/>
</dbReference>
<organism evidence="3 4">
    <name type="scientific">Bodo saltans</name>
    <name type="common">Flagellated protozoan</name>
    <dbReference type="NCBI Taxonomy" id="75058"/>
    <lineage>
        <taxon>Eukaryota</taxon>
        <taxon>Discoba</taxon>
        <taxon>Euglenozoa</taxon>
        <taxon>Kinetoplastea</taxon>
        <taxon>Metakinetoplastina</taxon>
        <taxon>Eubodonida</taxon>
        <taxon>Bodonidae</taxon>
        <taxon>Bodo</taxon>
    </lineage>
</organism>
<dbReference type="SUPFAM" id="SSF81383">
    <property type="entry name" value="F-box domain"/>
    <property type="match status" value="1"/>
</dbReference>
<dbReference type="Gene3D" id="1.20.1280.50">
    <property type="match status" value="1"/>
</dbReference>
<dbReference type="OrthoDB" id="424465at2759"/>
<evidence type="ECO:0008006" key="5">
    <source>
        <dbReference type="Google" id="ProtNLM"/>
    </source>
</evidence>
<keyword evidence="4" id="KW-1185">Reference proteome</keyword>
<dbReference type="PANTHER" id="PTHR12480:SF21">
    <property type="entry name" value="JMJC DOMAIN-CONTAINING PROTEIN 8"/>
    <property type="match status" value="1"/>
</dbReference>
<feature type="domain" description="JmjC" evidence="2">
    <location>
        <begin position="239"/>
        <end position="399"/>
    </location>
</feature>
<feature type="domain" description="F-box" evidence="1">
    <location>
        <begin position="8"/>
        <end position="54"/>
    </location>
</feature>
<proteinExistence type="predicted"/>
<reference evidence="4" key="1">
    <citation type="submission" date="2015-09" db="EMBL/GenBank/DDBJ databases">
        <authorList>
            <consortium name="Pathogen Informatics"/>
        </authorList>
    </citation>
    <scope>NUCLEOTIDE SEQUENCE [LARGE SCALE GENOMIC DNA]</scope>
    <source>
        <strain evidence="4">Lake Konstanz</strain>
    </source>
</reference>
<dbReference type="InterPro" id="IPR036047">
    <property type="entry name" value="F-box-like_dom_sf"/>
</dbReference>
<dbReference type="GO" id="GO:0000987">
    <property type="term" value="F:cis-regulatory region sequence-specific DNA binding"/>
    <property type="evidence" value="ECO:0007669"/>
    <property type="project" value="TreeGrafter"/>
</dbReference>
<evidence type="ECO:0000259" key="2">
    <source>
        <dbReference type="PROSITE" id="PS51184"/>
    </source>
</evidence>
<accession>A0A0S4KKB2</accession>
<dbReference type="InterPro" id="IPR003347">
    <property type="entry name" value="JmjC_dom"/>
</dbReference>
<dbReference type="EMBL" id="CYKH01000478">
    <property type="protein sequence ID" value="CUI14067.1"/>
    <property type="molecule type" value="Genomic_DNA"/>
</dbReference>
<dbReference type="InterPro" id="IPR041667">
    <property type="entry name" value="Cupin_8"/>
</dbReference>
<dbReference type="SMART" id="SM00558">
    <property type="entry name" value="JmjC"/>
    <property type="match status" value="1"/>
</dbReference>
<dbReference type="Gene3D" id="2.60.120.650">
    <property type="entry name" value="Cupin"/>
    <property type="match status" value="1"/>
</dbReference>
<sequence length="432" mass="49642">MHTRVTSLGILSRLKDKTLFKLLSFLDAPDLLALSSVSWALFVACNAEELWRALVLLYLVEDKIARFSFHISWKETYRSPTVPRSCQGARIIPALVSPFSSLINCWSRKNKAWLLPPPYACYEVKPSFLFYNVKGLNLAQLPMNLSGIERCGPLSRSEFVERFEKPNCPVIITGLMNSWRAMERWRLSSLLSSSPNLLLKTNGRSTNGKRFRMKLCDFVSYCEGWNGEKPLYIFDKKILGNTNLVDDYCVPEIFSEDLFDLMEDDDRPDYKWLLFGPNGSGSPFHTDPHDSSAWNAVIEGCKRVSFYPPWVIPPGVDEEEIHSEYYASEDTMEWYRSIYPTLSPEKQPIECLVQPGEILFIPSGWWHQVQNIGHTIAVTQNFCSRITFPRVARHMNAHAGKTVRKDFKIALSESENYQHLAAEIVVNRKHNR</sequence>
<evidence type="ECO:0000313" key="4">
    <source>
        <dbReference type="Proteomes" id="UP000051952"/>
    </source>
</evidence>
<dbReference type="InterPro" id="IPR050910">
    <property type="entry name" value="JMJD6_ArgDemeth/LysHydrox"/>
</dbReference>
<dbReference type="GO" id="GO:0005634">
    <property type="term" value="C:nucleus"/>
    <property type="evidence" value="ECO:0007669"/>
    <property type="project" value="TreeGrafter"/>
</dbReference>
<dbReference type="VEuPathDB" id="TriTrypDB:BSAL_68575"/>
<evidence type="ECO:0000259" key="1">
    <source>
        <dbReference type="PROSITE" id="PS50181"/>
    </source>
</evidence>
<dbReference type="OMA" id="EYYASED"/>
<evidence type="ECO:0000313" key="3">
    <source>
        <dbReference type="EMBL" id="CUI14067.1"/>
    </source>
</evidence>
<dbReference type="Proteomes" id="UP000051952">
    <property type="component" value="Unassembled WGS sequence"/>
</dbReference>
<protein>
    <recommendedName>
        <fullName evidence="5">JmjC domain-containing protein</fullName>
    </recommendedName>
</protein>
<dbReference type="Pfam" id="PF13621">
    <property type="entry name" value="Cupin_8"/>
    <property type="match status" value="1"/>
</dbReference>
<dbReference type="InterPro" id="IPR001810">
    <property type="entry name" value="F-box_dom"/>
</dbReference>
<name>A0A0S4KKB2_BODSA</name>
<dbReference type="AlphaFoldDB" id="A0A0S4KKB2"/>
<dbReference type="PANTHER" id="PTHR12480">
    <property type="entry name" value="ARGININE DEMETHYLASE AND LYSYL-HYDROXYLASE JMJD"/>
    <property type="match status" value="1"/>
</dbReference>
<dbReference type="SUPFAM" id="SSF51197">
    <property type="entry name" value="Clavaminate synthase-like"/>
    <property type="match status" value="1"/>
</dbReference>
<gene>
    <name evidence="3" type="ORF">BSAL_68575</name>
</gene>